<feature type="chain" id="PRO_5019808657" description="ER membrane protein complex subunit 1" evidence="12">
    <location>
        <begin position="24"/>
        <end position="910"/>
    </location>
</feature>
<feature type="signal peptide" evidence="12">
    <location>
        <begin position="1"/>
        <end position="23"/>
    </location>
</feature>
<evidence type="ECO:0000256" key="7">
    <source>
        <dbReference type="ARBA" id="ARBA00022824"/>
    </source>
</evidence>
<dbReference type="EMBL" id="QKKF02026398">
    <property type="protein sequence ID" value="RZF36457.1"/>
    <property type="molecule type" value="Genomic_DNA"/>
</dbReference>
<evidence type="ECO:0000256" key="10">
    <source>
        <dbReference type="ARBA" id="ARBA00023180"/>
    </source>
</evidence>
<evidence type="ECO:0000256" key="4">
    <source>
        <dbReference type="ARBA" id="ARBA00020824"/>
    </source>
</evidence>
<dbReference type="Pfam" id="PF07774">
    <property type="entry name" value="EMC1_C"/>
    <property type="match status" value="1"/>
</dbReference>
<sequence length="910" mass="100991">MSGHCVHVIRVISFLLLFKSSFCLYEDQIGKFDWRQRFIGKLKFSVLDSKSNVKKIFVATEENVVAALSMKTGELTWRQVLEKGPQGEIKFMHADSEVITVSGNGPFIVRGWNLANGYSHFEWNSFNDADEPHENVLWTYHHGKLYKVVMLDSQQVARIISYNVRSGGQLAAYTVNIPGFSRKCKAIGINLVCLSNNGELKGVTVVNSQFFNLDVSAETKGANCDLLSVDSSSDLPVLAIGCKQSKLLVAIKDNTFKALSETVPISAGVSVTQHVSGTHLIVLSKQIDGVIKVNGKVLETDQPVEDIQSSFQSSSPFSDIETSNSLCTLRRDRSVYCQILLSTVDHSIIFAQTSSKIMWTREEALANIISVELVDLPVSDIEAAIEKEFDNKEAPVDIGVPSGFVGMFLRRLTSQLLQLKSLLLTVVSLGESVEKNGLEVDLVRDEFGLHKLIVAVTSVGKLYGIDNLSGNVVWQKYLGEMETYKSIDKPVVSFYVQRTSRHLPYPAQCFILGKHKASDESMVYTFNPINGQPIGDGLHRLGYRAVQSLLLHFVDDQFLKGVLLLDSKGGLHVHPESQTALVSEHAKSIFFFTANSESGLLVGYTLAHSSLEKLVASEVWRIQLSHKITGLMSKSPLERVHSQGRVLGDRSVLYKYINPNLVAVMTQAEDPIHKNVLSIYLIDVVSGSIVFSIVHKRATEPIHLVHSENWIVYTYFSDKSRRTEIGALELYEGKTQSNTSAFSSVASFDSPIVERQAFILPAGIEAMKETITEKGITSKHILVGLNSGGILEIPWMFLDPRRPLGDIREEGVIPYMPELPLPAESIINYNQTLHRVRAIHTAPSGLESTCLVFIYGLDLFYTRVAPSKTFDVLKEDFDYLLITAVLVGLSVAAYATKRLAQRKALKQAWK</sequence>
<dbReference type="InterPro" id="IPR011678">
    <property type="entry name" value="EMC1_C"/>
</dbReference>
<evidence type="ECO:0000256" key="5">
    <source>
        <dbReference type="ARBA" id="ARBA00022692"/>
    </source>
</evidence>
<dbReference type="PANTHER" id="PTHR21573">
    <property type="entry name" value="ER MEMBRANE PROTEIN COMPLEX SUBUNIT 1"/>
    <property type="match status" value="1"/>
</dbReference>
<accession>A0A482WSA5</accession>
<name>A0A482WSA5_LAOST</name>
<keyword evidence="5 11" id="KW-0812">Transmembrane</keyword>
<dbReference type="PANTHER" id="PTHR21573:SF0">
    <property type="entry name" value="ER MEMBRANE PROTEIN COMPLEX SUBUNIT 1"/>
    <property type="match status" value="1"/>
</dbReference>
<feature type="transmembrane region" description="Helical" evidence="11">
    <location>
        <begin position="877"/>
        <end position="896"/>
    </location>
</feature>
<comment type="subunit">
    <text evidence="3">Component of the ER membrane protein complex (EMC).</text>
</comment>
<evidence type="ECO:0000256" key="11">
    <source>
        <dbReference type="SAM" id="Phobius"/>
    </source>
</evidence>
<evidence type="ECO:0000313" key="15">
    <source>
        <dbReference type="EMBL" id="RZF36457.1"/>
    </source>
</evidence>
<feature type="domain" description="EMC1 first beta-propeller" evidence="14">
    <location>
        <begin position="135"/>
        <end position="363"/>
    </location>
</feature>
<evidence type="ECO:0000256" key="8">
    <source>
        <dbReference type="ARBA" id="ARBA00022989"/>
    </source>
</evidence>
<evidence type="ECO:0000259" key="14">
    <source>
        <dbReference type="Pfam" id="PF25293"/>
    </source>
</evidence>
<dbReference type="Pfam" id="PF25293">
    <property type="entry name" value="Beta-prop_EMC1_N"/>
    <property type="match status" value="2"/>
</dbReference>
<reference evidence="15 16" key="1">
    <citation type="journal article" date="2017" name="Gigascience">
        <title>Genome sequence of the small brown planthopper, Laodelphax striatellus.</title>
        <authorList>
            <person name="Zhu J."/>
            <person name="Jiang F."/>
            <person name="Wang X."/>
            <person name="Yang P."/>
            <person name="Bao Y."/>
            <person name="Zhao W."/>
            <person name="Wang W."/>
            <person name="Lu H."/>
            <person name="Wang Q."/>
            <person name="Cui N."/>
            <person name="Li J."/>
            <person name="Chen X."/>
            <person name="Luo L."/>
            <person name="Yu J."/>
            <person name="Kang L."/>
            <person name="Cui F."/>
        </authorList>
    </citation>
    <scope>NUCLEOTIDE SEQUENCE [LARGE SCALE GENOMIC DNA]</scope>
    <source>
        <strain evidence="15">Lst14</strain>
    </source>
</reference>
<organism evidence="15 16">
    <name type="scientific">Laodelphax striatellus</name>
    <name type="common">Small brown planthopper</name>
    <name type="synonym">Delphax striatella</name>
    <dbReference type="NCBI Taxonomy" id="195883"/>
    <lineage>
        <taxon>Eukaryota</taxon>
        <taxon>Metazoa</taxon>
        <taxon>Ecdysozoa</taxon>
        <taxon>Arthropoda</taxon>
        <taxon>Hexapoda</taxon>
        <taxon>Insecta</taxon>
        <taxon>Pterygota</taxon>
        <taxon>Neoptera</taxon>
        <taxon>Paraneoptera</taxon>
        <taxon>Hemiptera</taxon>
        <taxon>Auchenorrhyncha</taxon>
        <taxon>Fulgoroidea</taxon>
        <taxon>Delphacidae</taxon>
        <taxon>Criomorphinae</taxon>
        <taxon>Laodelphax</taxon>
    </lineage>
</organism>
<evidence type="ECO:0000256" key="9">
    <source>
        <dbReference type="ARBA" id="ARBA00023136"/>
    </source>
</evidence>
<dbReference type="GO" id="GO:0072546">
    <property type="term" value="C:EMC complex"/>
    <property type="evidence" value="ECO:0007669"/>
    <property type="project" value="InterPro"/>
</dbReference>
<dbReference type="GO" id="GO:0034975">
    <property type="term" value="P:protein folding in endoplasmic reticulum"/>
    <property type="evidence" value="ECO:0007669"/>
    <property type="project" value="TreeGrafter"/>
</dbReference>
<dbReference type="AlphaFoldDB" id="A0A482WSA5"/>
<keyword evidence="9 11" id="KW-0472">Membrane</keyword>
<keyword evidence="8 11" id="KW-1133">Transmembrane helix</keyword>
<evidence type="ECO:0000259" key="13">
    <source>
        <dbReference type="Pfam" id="PF07774"/>
    </source>
</evidence>
<dbReference type="OrthoDB" id="28092at2759"/>
<dbReference type="SMR" id="A0A482WSA5"/>
<evidence type="ECO:0000313" key="16">
    <source>
        <dbReference type="Proteomes" id="UP000291343"/>
    </source>
</evidence>
<dbReference type="SUPFAM" id="SSF50998">
    <property type="entry name" value="Quinoprotein alcohol dehydrogenase-like"/>
    <property type="match status" value="1"/>
</dbReference>
<proteinExistence type="inferred from homology"/>
<comment type="similarity">
    <text evidence="2">Belongs to the EMC1 family.</text>
</comment>
<keyword evidence="16" id="KW-1185">Reference proteome</keyword>
<dbReference type="InterPro" id="IPR011047">
    <property type="entry name" value="Quinoprotein_ADH-like_sf"/>
</dbReference>
<dbReference type="STRING" id="195883.A0A482WSA5"/>
<evidence type="ECO:0000256" key="3">
    <source>
        <dbReference type="ARBA" id="ARBA00011276"/>
    </source>
</evidence>
<feature type="domain" description="EMC1 first beta-propeller" evidence="14">
    <location>
        <begin position="24"/>
        <end position="122"/>
    </location>
</feature>
<dbReference type="InterPro" id="IPR026895">
    <property type="entry name" value="EMC1"/>
</dbReference>
<keyword evidence="10" id="KW-0325">Glycoprotein</keyword>
<evidence type="ECO:0000256" key="2">
    <source>
        <dbReference type="ARBA" id="ARBA00007904"/>
    </source>
</evidence>
<dbReference type="InterPro" id="IPR058545">
    <property type="entry name" value="Beta-prop_EMC1_1st"/>
</dbReference>
<dbReference type="FunCoup" id="A0A482WSA5">
    <property type="interactions" value="2409"/>
</dbReference>
<feature type="domain" description="ER membrane protein complex subunit 1 C-terminal" evidence="13">
    <location>
        <begin position="707"/>
        <end position="909"/>
    </location>
</feature>
<keyword evidence="7" id="KW-0256">Endoplasmic reticulum</keyword>
<evidence type="ECO:0000256" key="12">
    <source>
        <dbReference type="SAM" id="SignalP"/>
    </source>
</evidence>
<gene>
    <name evidence="15" type="ORF">LSTR_LSTR009553</name>
</gene>
<protein>
    <recommendedName>
        <fullName evidence="4">ER membrane protein complex subunit 1</fullName>
    </recommendedName>
</protein>
<comment type="caution">
    <text evidence="15">The sequence shown here is derived from an EMBL/GenBank/DDBJ whole genome shotgun (WGS) entry which is preliminary data.</text>
</comment>
<comment type="subcellular location">
    <subcellularLocation>
        <location evidence="1">Endoplasmic reticulum membrane</location>
        <topology evidence="1">Single-pass type I membrane protein</topology>
    </subcellularLocation>
</comment>
<dbReference type="Proteomes" id="UP000291343">
    <property type="component" value="Unassembled WGS sequence"/>
</dbReference>
<evidence type="ECO:0000256" key="6">
    <source>
        <dbReference type="ARBA" id="ARBA00022729"/>
    </source>
</evidence>
<dbReference type="InParanoid" id="A0A482WSA5"/>
<keyword evidence="6 12" id="KW-0732">Signal</keyword>
<evidence type="ECO:0000256" key="1">
    <source>
        <dbReference type="ARBA" id="ARBA00004115"/>
    </source>
</evidence>